<evidence type="ECO:0000256" key="2">
    <source>
        <dbReference type="ARBA" id="ARBA00022475"/>
    </source>
</evidence>
<dbReference type="InterPro" id="IPR035681">
    <property type="entry name" value="ComA-like_MBL"/>
</dbReference>
<feature type="domain" description="Metallo-beta-lactamase" evidence="7">
    <location>
        <begin position="507"/>
        <end position="718"/>
    </location>
</feature>
<evidence type="ECO:0000256" key="5">
    <source>
        <dbReference type="ARBA" id="ARBA00023136"/>
    </source>
</evidence>
<comment type="subcellular location">
    <subcellularLocation>
        <location evidence="1">Cell membrane</location>
        <topology evidence="1">Multi-pass membrane protein</topology>
    </subcellularLocation>
</comment>
<feature type="transmembrane region" description="Helical" evidence="6">
    <location>
        <begin position="234"/>
        <end position="254"/>
    </location>
</feature>
<dbReference type="Pfam" id="PF00753">
    <property type="entry name" value="Lactamase_B"/>
    <property type="match status" value="1"/>
</dbReference>
<dbReference type="SMART" id="SM00849">
    <property type="entry name" value="Lactamase_B"/>
    <property type="match status" value="1"/>
</dbReference>
<dbReference type="Gene3D" id="3.60.15.10">
    <property type="entry name" value="Ribonuclease Z/Hydroxyacylglutathione hydrolase-like"/>
    <property type="match status" value="1"/>
</dbReference>
<sequence>MHYLITLKSKFIYYALSILVATLAAIESGRLLFLLVFFTFFLLYKQEHLLHIIGVIFMGLLSFSYVTFEVNKVEKSLTLPTTLTWTHEYKINGDKLRGLMTDMEGRKVYIVYQFTTEEEKEYYQQTSLTGRQFLVYGSLEEPSKPAHQFAFNMKTYLKSKGAIGIVEISQWSYMNTKASFYQKMNEQRFKLKTHIEKTFPQSLVGEAQALLIGLQDLVEDEETRAYQKLGITHLFAISGLHIAIVSFIFFQGLLRLKVRKEFATVILLIILPTYALLAGGAPSVWRAVVVVELIILCRLKWFLTIDDALSLSFILFLLVEPWSVFQIGFQLSYLATVSLIYSGKIIQRDPSWLMQSFFITFVCQLLVYPLLLFHFYEISISSFFVNIFFVPLFSFIILPINILLLVISFLPGPFAKLLFACYEPFRTLLTECIHWLQAIPYQMWVAGKLGLFAICLAYVSVFIVFYMLENRKRLFWVMVVLAIPVMFIHYSKQLNHDLKISFVNVGQGDCIILELPKRKAVYMIDTGGLLRFEQENWKRSHNPYEVGTQVVVPYLKGKGIQKIDKLIITHADADHVEGAEEILREINIKEIHVTPNSLQKEIMHDLLKEARKQQIPIREQIAGNSWTIDNMTFQYLWPQDTDYEGNNDSLVLFVKRNEFTALFTGDLEQEGEELILQSYPNLKNIYLLKAGHHGSKTSSSQAFVEKLSPHLTIFNAGENNRYGHPHVEVVERFKSLNLPTLTTGEKGTIEVRVNHGKMSVFYSN</sequence>
<dbReference type="NCBIfam" id="TIGR00360">
    <property type="entry name" value="ComEC_N-term"/>
    <property type="match status" value="1"/>
</dbReference>
<dbReference type="GO" id="GO:0030420">
    <property type="term" value="P:establishment of competence for transformation"/>
    <property type="evidence" value="ECO:0007669"/>
    <property type="project" value="InterPro"/>
</dbReference>
<dbReference type="RefSeq" id="WP_126657183.1">
    <property type="nucleotide sequence ID" value="NZ_RYYR01000001.1"/>
</dbReference>
<feature type="transmembrane region" description="Helical" evidence="6">
    <location>
        <begin position="388"/>
        <end position="410"/>
    </location>
</feature>
<dbReference type="CDD" id="cd07731">
    <property type="entry name" value="ComA-like_MBL-fold"/>
    <property type="match status" value="1"/>
</dbReference>
<dbReference type="EMBL" id="RYYR01000001">
    <property type="protein sequence ID" value="RUL57069.1"/>
    <property type="molecule type" value="Genomic_DNA"/>
</dbReference>
<feature type="transmembrane region" description="Helical" evidence="6">
    <location>
        <begin position="449"/>
        <end position="468"/>
    </location>
</feature>
<dbReference type="InterPro" id="IPR052159">
    <property type="entry name" value="Competence_DNA_uptake"/>
</dbReference>
<protein>
    <submittedName>
        <fullName evidence="8">DNA internalization-related competence protein ComEC/Rec2</fullName>
    </submittedName>
</protein>
<dbReference type="InterPro" id="IPR036866">
    <property type="entry name" value="RibonucZ/Hydroxyglut_hydro"/>
</dbReference>
<keyword evidence="5 6" id="KW-0472">Membrane</keyword>
<gene>
    <name evidence="8" type="ORF">EK386_01220</name>
</gene>
<dbReference type="NCBIfam" id="TIGR00361">
    <property type="entry name" value="ComEC_Rec2"/>
    <property type="match status" value="1"/>
</dbReference>
<proteinExistence type="predicted"/>
<accession>A0A432LGI3</accession>
<dbReference type="Pfam" id="PF03772">
    <property type="entry name" value="Competence"/>
    <property type="match status" value="1"/>
</dbReference>
<feature type="transmembrane region" description="Helical" evidence="6">
    <location>
        <begin position="49"/>
        <end position="68"/>
    </location>
</feature>
<feature type="transmembrane region" description="Helical" evidence="6">
    <location>
        <begin position="12"/>
        <end position="43"/>
    </location>
</feature>
<organism evidence="8 9">
    <name type="scientific">Lysinibacillus antri</name>
    <dbReference type="NCBI Taxonomy" id="2498145"/>
    <lineage>
        <taxon>Bacteria</taxon>
        <taxon>Bacillati</taxon>
        <taxon>Bacillota</taxon>
        <taxon>Bacilli</taxon>
        <taxon>Bacillales</taxon>
        <taxon>Bacillaceae</taxon>
        <taxon>Lysinibacillus</taxon>
    </lineage>
</organism>
<dbReference type="InterPro" id="IPR001279">
    <property type="entry name" value="Metallo-B-lactamas"/>
</dbReference>
<comment type="caution">
    <text evidence="8">The sequence shown here is derived from an EMBL/GenBank/DDBJ whole genome shotgun (WGS) entry which is preliminary data.</text>
</comment>
<evidence type="ECO:0000256" key="6">
    <source>
        <dbReference type="SAM" id="Phobius"/>
    </source>
</evidence>
<dbReference type="GO" id="GO:0005886">
    <property type="term" value="C:plasma membrane"/>
    <property type="evidence" value="ECO:0007669"/>
    <property type="project" value="UniProtKB-SubCell"/>
</dbReference>
<dbReference type="AlphaFoldDB" id="A0A432LGI3"/>
<keyword evidence="3 6" id="KW-0812">Transmembrane</keyword>
<evidence type="ECO:0000256" key="4">
    <source>
        <dbReference type="ARBA" id="ARBA00022989"/>
    </source>
</evidence>
<dbReference type="PANTHER" id="PTHR30619">
    <property type="entry name" value="DNA INTERNALIZATION/COMPETENCE PROTEIN COMEC/REC2"/>
    <property type="match status" value="1"/>
</dbReference>
<dbReference type="InterPro" id="IPR004797">
    <property type="entry name" value="Competence_ComEC/Rec2"/>
</dbReference>
<evidence type="ECO:0000313" key="8">
    <source>
        <dbReference type="EMBL" id="RUL57069.1"/>
    </source>
</evidence>
<feature type="transmembrane region" description="Helical" evidence="6">
    <location>
        <begin position="474"/>
        <end position="491"/>
    </location>
</feature>
<evidence type="ECO:0000256" key="3">
    <source>
        <dbReference type="ARBA" id="ARBA00022692"/>
    </source>
</evidence>
<evidence type="ECO:0000259" key="7">
    <source>
        <dbReference type="SMART" id="SM00849"/>
    </source>
</evidence>
<evidence type="ECO:0000313" key="9">
    <source>
        <dbReference type="Proteomes" id="UP000287910"/>
    </source>
</evidence>
<dbReference type="Proteomes" id="UP000287910">
    <property type="component" value="Unassembled WGS sequence"/>
</dbReference>
<feature type="transmembrane region" description="Helical" evidence="6">
    <location>
        <begin position="266"/>
        <end position="289"/>
    </location>
</feature>
<dbReference type="SUPFAM" id="SSF56281">
    <property type="entry name" value="Metallo-hydrolase/oxidoreductase"/>
    <property type="match status" value="1"/>
</dbReference>
<name>A0A432LGI3_9BACI</name>
<keyword evidence="9" id="KW-1185">Reference proteome</keyword>
<keyword evidence="4 6" id="KW-1133">Transmembrane helix</keyword>
<reference evidence="8 9" key="1">
    <citation type="submission" date="2018-12" db="EMBL/GenBank/DDBJ databases">
        <title>Lysinibacillus antri sp. nov., isolated from a cave soil.</title>
        <authorList>
            <person name="Narsing Rao M.P."/>
            <person name="Zhang H."/>
            <person name="Dong Z.-Y."/>
            <person name="Niu X.-K."/>
            <person name="Zhang K."/>
            <person name="Fang B.-Z."/>
            <person name="Kang Y.-Q."/>
            <person name="Xiao M."/>
            <person name="Li W.-J."/>
        </authorList>
    </citation>
    <scope>NUCLEOTIDE SEQUENCE [LARGE SCALE GENOMIC DNA]</scope>
    <source>
        <strain evidence="8 9">SYSU K30002</strain>
    </source>
</reference>
<keyword evidence="2" id="KW-1003">Cell membrane</keyword>
<evidence type="ECO:0000256" key="1">
    <source>
        <dbReference type="ARBA" id="ARBA00004651"/>
    </source>
</evidence>
<feature type="transmembrane region" description="Helical" evidence="6">
    <location>
        <begin position="353"/>
        <end position="376"/>
    </location>
</feature>
<dbReference type="PANTHER" id="PTHR30619:SF1">
    <property type="entry name" value="RECOMBINATION PROTEIN 2"/>
    <property type="match status" value="1"/>
</dbReference>
<dbReference type="InterPro" id="IPR004477">
    <property type="entry name" value="ComEC_N"/>
</dbReference>